<accession>A0A061EWA2</accession>
<evidence type="ECO:0000313" key="1">
    <source>
        <dbReference type="EMBL" id="EOY08652.1"/>
    </source>
</evidence>
<protein>
    <submittedName>
        <fullName evidence="1">Uncharacterized protein</fullName>
    </submittedName>
</protein>
<evidence type="ECO:0000313" key="2">
    <source>
        <dbReference type="Proteomes" id="UP000026915"/>
    </source>
</evidence>
<gene>
    <name evidence="1" type="ORF">TCM_023538</name>
</gene>
<dbReference type="Proteomes" id="UP000026915">
    <property type="component" value="Chromosome 5"/>
</dbReference>
<dbReference type="Gramene" id="EOY08652">
    <property type="protein sequence ID" value="EOY08652"/>
    <property type="gene ID" value="TCM_023538"/>
</dbReference>
<proteinExistence type="predicted"/>
<dbReference type="EMBL" id="CM001883">
    <property type="protein sequence ID" value="EOY08652.1"/>
    <property type="molecule type" value="Genomic_DNA"/>
</dbReference>
<dbReference type="HOGENOM" id="CLU_2643036_0_0_1"/>
<dbReference type="InParanoid" id="A0A061EWA2"/>
<organism evidence="1 2">
    <name type="scientific">Theobroma cacao</name>
    <name type="common">Cacao</name>
    <name type="synonym">Cocoa</name>
    <dbReference type="NCBI Taxonomy" id="3641"/>
    <lineage>
        <taxon>Eukaryota</taxon>
        <taxon>Viridiplantae</taxon>
        <taxon>Streptophyta</taxon>
        <taxon>Embryophyta</taxon>
        <taxon>Tracheophyta</taxon>
        <taxon>Spermatophyta</taxon>
        <taxon>Magnoliopsida</taxon>
        <taxon>eudicotyledons</taxon>
        <taxon>Gunneridae</taxon>
        <taxon>Pentapetalae</taxon>
        <taxon>rosids</taxon>
        <taxon>malvids</taxon>
        <taxon>Malvales</taxon>
        <taxon>Malvaceae</taxon>
        <taxon>Byttnerioideae</taxon>
        <taxon>Theobroma</taxon>
    </lineage>
</organism>
<reference evidence="1 2" key="1">
    <citation type="journal article" date="2013" name="Genome Biol.">
        <title>The genome sequence of the most widely cultivated cacao type and its use to identify candidate genes regulating pod color.</title>
        <authorList>
            <person name="Motamayor J.C."/>
            <person name="Mockaitis K."/>
            <person name="Schmutz J."/>
            <person name="Haiminen N."/>
            <person name="Iii D.L."/>
            <person name="Cornejo O."/>
            <person name="Findley S.D."/>
            <person name="Zheng P."/>
            <person name="Utro F."/>
            <person name="Royaert S."/>
            <person name="Saski C."/>
            <person name="Jenkins J."/>
            <person name="Podicheti R."/>
            <person name="Zhao M."/>
            <person name="Scheffler B.E."/>
            <person name="Stack J.C."/>
            <person name="Feltus F.A."/>
            <person name="Mustiga G.M."/>
            <person name="Amores F."/>
            <person name="Phillips W."/>
            <person name="Marelli J.P."/>
            <person name="May G.D."/>
            <person name="Shapiro H."/>
            <person name="Ma J."/>
            <person name="Bustamante C.D."/>
            <person name="Schnell R.J."/>
            <person name="Main D."/>
            <person name="Gilbert D."/>
            <person name="Parida L."/>
            <person name="Kuhn D.N."/>
        </authorList>
    </citation>
    <scope>NUCLEOTIDE SEQUENCE [LARGE SCALE GENOMIC DNA]</scope>
    <source>
        <strain evidence="2">cv. Matina 1-6</strain>
    </source>
</reference>
<name>A0A061EWA2_THECC</name>
<dbReference type="AlphaFoldDB" id="A0A061EWA2"/>
<keyword evidence="2" id="KW-1185">Reference proteome</keyword>
<sequence length="77" mass="8897">MVIIYSELMGTSSKACLGFGGFKRKFRMLVTAEERLLQQGPNRHSPPGPSKPFYENWFIRPPVLSLPLRFLIHCFQK</sequence>